<feature type="region of interest" description="Disordered" evidence="5">
    <location>
        <begin position="19"/>
        <end position="93"/>
    </location>
</feature>
<dbReference type="PROSITE" id="PS00518">
    <property type="entry name" value="ZF_RING_1"/>
    <property type="match status" value="1"/>
</dbReference>
<evidence type="ECO:0000256" key="2">
    <source>
        <dbReference type="ARBA" id="ARBA00022771"/>
    </source>
</evidence>
<dbReference type="GO" id="GO:0005737">
    <property type="term" value="C:cytoplasm"/>
    <property type="evidence" value="ECO:0007669"/>
    <property type="project" value="UniProtKB-ARBA"/>
</dbReference>
<dbReference type="SMART" id="SM00028">
    <property type="entry name" value="TPR"/>
    <property type="match status" value="3"/>
</dbReference>
<dbReference type="AlphaFoldDB" id="A0AAV1CZZ0"/>
<dbReference type="Proteomes" id="UP001161247">
    <property type="component" value="Chromosome 3"/>
</dbReference>
<dbReference type="SUPFAM" id="SSF57850">
    <property type="entry name" value="RING/U-box"/>
    <property type="match status" value="1"/>
</dbReference>
<protein>
    <submittedName>
        <fullName evidence="7">OLC1v1038233C3</fullName>
    </submittedName>
</protein>
<dbReference type="PANTHER" id="PTHR15315:SF89">
    <property type="entry name" value="OS01G0104100 PROTEIN"/>
    <property type="match status" value="1"/>
</dbReference>
<dbReference type="Gene3D" id="1.25.40.10">
    <property type="entry name" value="Tetratricopeptide repeat domain"/>
    <property type="match status" value="1"/>
</dbReference>
<dbReference type="InterPro" id="IPR011990">
    <property type="entry name" value="TPR-like_helical_dom_sf"/>
</dbReference>
<dbReference type="InterPro" id="IPR019734">
    <property type="entry name" value="TPR_rpt"/>
</dbReference>
<feature type="compositionally biased region" description="Polar residues" evidence="5">
    <location>
        <begin position="72"/>
        <end position="81"/>
    </location>
</feature>
<dbReference type="InterPro" id="IPR013083">
    <property type="entry name" value="Znf_RING/FYVE/PHD"/>
</dbReference>
<sequence length="410" mass="45113">MNKNGSFLKKMTPVCPFVKAARPDEASAKKPGENQTRKQSGTESKPKQDSSETATVTSKCPFGYDSKEMKTVENQSTQHTGNESKEDSSESAVIPPKCPFGYDSETFKIGPLSCIVCQALLFDCSKCIPCSHVYCKVCISRFKDCPLCGADIEKVEPETNLQNVVDRFIEGHARIKRSQVNDDQEDVVGEKKRVIYEDVSLERGSFLVQQALRAFRANNIESAKSRLNICADDIREQLERMGSTSELCSQLGAVLGMLGDCCRTSGDAASAIKYFEESVDFLSKVPKEDLEVTHTLSVSLNKIGDLNYYGGDLQNARNLYFKALDVRRNAIKNHSSAPSQVLDIAISLAKVADVDRNLGDEDSAVDGFQEAIKLLESLTLSSEEVALEQKRLSVLEFLNSQLANKPDSAS</sequence>
<keyword evidence="1" id="KW-0479">Metal-binding</keyword>
<dbReference type="Gene3D" id="3.30.40.10">
    <property type="entry name" value="Zinc/RING finger domain, C3HC4 (zinc finger)"/>
    <property type="match status" value="1"/>
</dbReference>
<organism evidence="7 8">
    <name type="scientific">Oldenlandia corymbosa var. corymbosa</name>
    <dbReference type="NCBI Taxonomy" id="529605"/>
    <lineage>
        <taxon>Eukaryota</taxon>
        <taxon>Viridiplantae</taxon>
        <taxon>Streptophyta</taxon>
        <taxon>Embryophyta</taxon>
        <taxon>Tracheophyta</taxon>
        <taxon>Spermatophyta</taxon>
        <taxon>Magnoliopsida</taxon>
        <taxon>eudicotyledons</taxon>
        <taxon>Gunneridae</taxon>
        <taxon>Pentapetalae</taxon>
        <taxon>asterids</taxon>
        <taxon>lamiids</taxon>
        <taxon>Gentianales</taxon>
        <taxon>Rubiaceae</taxon>
        <taxon>Rubioideae</taxon>
        <taxon>Spermacoceae</taxon>
        <taxon>Hedyotis-Oldenlandia complex</taxon>
        <taxon>Oldenlandia</taxon>
    </lineage>
</organism>
<dbReference type="InterPro" id="IPR001841">
    <property type="entry name" value="Znf_RING"/>
</dbReference>
<gene>
    <name evidence="7" type="ORF">OLC1_LOCUS10703</name>
</gene>
<dbReference type="GO" id="GO:0016567">
    <property type="term" value="P:protein ubiquitination"/>
    <property type="evidence" value="ECO:0007669"/>
    <property type="project" value="TreeGrafter"/>
</dbReference>
<evidence type="ECO:0000259" key="6">
    <source>
        <dbReference type="PROSITE" id="PS50089"/>
    </source>
</evidence>
<dbReference type="GO" id="GO:0061630">
    <property type="term" value="F:ubiquitin protein ligase activity"/>
    <property type="evidence" value="ECO:0007669"/>
    <property type="project" value="TreeGrafter"/>
</dbReference>
<dbReference type="InterPro" id="IPR017907">
    <property type="entry name" value="Znf_RING_CS"/>
</dbReference>
<name>A0AAV1CZZ0_OLDCO</name>
<dbReference type="PANTHER" id="PTHR15315">
    <property type="entry name" value="RING FINGER PROTEIN 41, 151"/>
    <property type="match status" value="1"/>
</dbReference>
<evidence type="ECO:0000256" key="5">
    <source>
        <dbReference type="SAM" id="MobiDB-lite"/>
    </source>
</evidence>
<feature type="domain" description="RING-type" evidence="6">
    <location>
        <begin position="114"/>
        <end position="148"/>
    </location>
</feature>
<keyword evidence="8" id="KW-1185">Reference proteome</keyword>
<evidence type="ECO:0000313" key="7">
    <source>
        <dbReference type="EMBL" id="CAI9101015.1"/>
    </source>
</evidence>
<evidence type="ECO:0000313" key="8">
    <source>
        <dbReference type="Proteomes" id="UP001161247"/>
    </source>
</evidence>
<keyword evidence="2 4" id="KW-0863">Zinc-finger</keyword>
<evidence type="ECO:0000256" key="4">
    <source>
        <dbReference type="PROSITE-ProRule" id="PRU00175"/>
    </source>
</evidence>
<keyword evidence="3" id="KW-0862">Zinc</keyword>
<evidence type="ECO:0000256" key="1">
    <source>
        <dbReference type="ARBA" id="ARBA00022723"/>
    </source>
</evidence>
<proteinExistence type="predicted"/>
<dbReference type="EMBL" id="OX459120">
    <property type="protein sequence ID" value="CAI9101015.1"/>
    <property type="molecule type" value="Genomic_DNA"/>
</dbReference>
<dbReference type="GO" id="GO:0008270">
    <property type="term" value="F:zinc ion binding"/>
    <property type="evidence" value="ECO:0007669"/>
    <property type="project" value="UniProtKB-KW"/>
</dbReference>
<evidence type="ECO:0000256" key="3">
    <source>
        <dbReference type="ARBA" id="ARBA00022833"/>
    </source>
</evidence>
<reference evidence="7" key="1">
    <citation type="submission" date="2023-03" db="EMBL/GenBank/DDBJ databases">
        <authorList>
            <person name="Julca I."/>
        </authorList>
    </citation>
    <scope>NUCLEOTIDE SEQUENCE</scope>
</reference>
<dbReference type="PROSITE" id="PS50089">
    <property type="entry name" value="ZF_RING_2"/>
    <property type="match status" value="1"/>
</dbReference>
<dbReference type="SUPFAM" id="SSF48452">
    <property type="entry name" value="TPR-like"/>
    <property type="match status" value="1"/>
</dbReference>
<feature type="compositionally biased region" description="Basic and acidic residues" evidence="5">
    <location>
        <begin position="21"/>
        <end position="36"/>
    </location>
</feature>
<accession>A0AAV1CZZ0</accession>